<keyword evidence="3" id="KW-1185">Reference proteome</keyword>
<evidence type="ECO:0000313" key="2">
    <source>
        <dbReference type="EMBL" id="WOB26876.1"/>
    </source>
</evidence>
<organism evidence="2 3">
    <name type="scientific">Xanthomonas dyei</name>
    <dbReference type="NCBI Taxonomy" id="743699"/>
    <lineage>
        <taxon>Bacteria</taxon>
        <taxon>Pseudomonadati</taxon>
        <taxon>Pseudomonadota</taxon>
        <taxon>Gammaproteobacteria</taxon>
        <taxon>Lysobacterales</taxon>
        <taxon>Lysobacteraceae</taxon>
        <taxon>Xanthomonas</taxon>
    </lineage>
</organism>
<proteinExistence type="predicted"/>
<evidence type="ECO:0000313" key="3">
    <source>
        <dbReference type="Proteomes" id="UP001304534"/>
    </source>
</evidence>
<dbReference type="EMBL" id="CP103840">
    <property type="protein sequence ID" value="WOB26876.1"/>
    <property type="molecule type" value="Genomic_DNA"/>
</dbReference>
<name>A0ABZ0D9U1_9XANT</name>
<evidence type="ECO:0000256" key="1">
    <source>
        <dbReference type="SAM" id="MobiDB-lite"/>
    </source>
</evidence>
<accession>A0ABZ0D9U1</accession>
<dbReference type="Proteomes" id="UP001304534">
    <property type="component" value="Chromosome"/>
</dbReference>
<dbReference type="GeneID" id="95582689"/>
<sequence>MHAPQTPPQRSIATHTHAGPIHAARAQASSRPVTAPDATFRITVERRDAIDKQI</sequence>
<gene>
    <name evidence="2" type="ORF">NYR99_02425</name>
</gene>
<dbReference type="RefSeq" id="WP_316690027.1">
    <property type="nucleotide sequence ID" value="NZ_CP103837.1"/>
</dbReference>
<reference evidence="2 3" key="1">
    <citation type="submission" date="2022-08" db="EMBL/GenBank/DDBJ databases">
        <title>Whole genome sequencing-based tracing of a 2022 introduction and outbreak of Xanthomonas hortorum pv. pelargonii.</title>
        <authorList>
            <person name="Iruegas-Bocardo F."/>
            <person name="Weisberg A.K."/>
            <person name="Riutta E.R."/>
            <person name="Kilday K."/>
            <person name="Bonkowski J.C."/>
            <person name="Creswell T."/>
            <person name="Daughtrey M.L."/>
            <person name="Rane K."/>
            <person name="Grunwald N.J."/>
            <person name="Chang J.H."/>
            <person name="Putnam M.L."/>
        </authorList>
    </citation>
    <scope>NUCLEOTIDE SEQUENCE [LARGE SCALE GENOMIC DNA]</scope>
    <source>
        <strain evidence="2 3">22-325</strain>
    </source>
</reference>
<feature type="region of interest" description="Disordered" evidence="1">
    <location>
        <begin position="1"/>
        <end position="38"/>
    </location>
</feature>
<protein>
    <submittedName>
        <fullName evidence="2">Uncharacterized protein</fullName>
    </submittedName>
</protein>